<evidence type="ECO:0000256" key="1">
    <source>
        <dbReference type="ARBA" id="ARBA00001995"/>
    </source>
</evidence>
<reference evidence="10 11" key="1">
    <citation type="journal article" date="2019" name="Commun. Biol.">
        <title>The bagworm genome reveals a unique fibroin gene that provides high tensile strength.</title>
        <authorList>
            <person name="Kono N."/>
            <person name="Nakamura H."/>
            <person name="Ohtoshi R."/>
            <person name="Tomita M."/>
            <person name="Numata K."/>
            <person name="Arakawa K."/>
        </authorList>
    </citation>
    <scope>NUCLEOTIDE SEQUENCE [LARGE SCALE GENOMIC DNA]</scope>
</reference>
<sequence length="1105" mass="126248">MTTQPSDFTEFPPEIILKPLALIGLSGLDTVNNAVHRTIWEAFSSNRRADRVAVRFKLLNNTFEFPIVKPKRNSYEWYIPKGILKKNWINKRINLVPSVIVIFYDMEWNDPQWNEKIIECASRVQSIRAAVEGHLTRVAVVVIQSGLSPPPSEYMLGAERAQALCSACEIQSKALFVLPHNDHLMGYVLRLENAFYDIAQNYYHHETKNIKQHRDHLNKTTHQYLFVRHQFKLGFLNELKQDLSMAHKHYLHAYNNLLETRTVDTNVHEVRTIAGYINYKLCKLLFALNLPRDSIAQLKSHIDRYKSKIGPSDLLFEHYAWIARQYSAFGELFDEAIRSGLPAIQSQHPGFYYQQAAQFTVKRRQTIRSTCSDEIEYPSGPDPLDGSVEFYGQRSWRPGRISADPHDPQKEQMAILALQFVEKNFSHSAVIISFLGSAIAQFKTFHSPRMRKQLVVEMANEYYLCADYGKALTLLTHMLWDYRRERWWFLASYVLNRALQCAYLSAKMQDYLQLSIEALSKHIQVPNNDKERIFRNISAILNSNIPNPEPDIPVAAQNKAIELWQLAIDKEPLTISVEMINISSFIEVKTKFKELKYRLDEVVEIILFVRLNYSASLKVKNIYVTISSHTEIIKIPVTESLKSMIHLEGGKVNKFLCQFKPNAQDIDTDLHIKNVSFLLDSESKRKIILNFKLEDASAQITIHPELLHFILSPKNDYEFDSFVASTVARVISRECKLSLKVNNDCPALQGEWFLTTFMISNDEDFSIQNVKIVISVLSTPENPNPETVTELSLTEGESCTQSLLVDIGTVASASNFTNSFYMKSNRISTSTIQIKITYILNTLEISNLECTKDFKIKIPVVKPFEVSAQFVSMKFKKVTKCFVNDPFIVLPQIKILSPWELLIADTDLEIVDCYEYGDSEKPVSCISNLTVTQGHTAVDAVCIQAKYLPKDVPTRVGLYNIKWKRKAPDHHHKCVMSSTALSGLPIEVCPVSVKVNHPEIIELQTSVPLHCIMKATMDTPTRLNLSVEGTDSFMFSGYKKVAVTVSPHDKQELWYNIHPLVAGVTNPPNLKPLIDAEKSENGDIVKEIFDQGLPHNVFVMPKYNK</sequence>
<evidence type="ECO:0000256" key="2">
    <source>
        <dbReference type="ARBA" id="ARBA00004222"/>
    </source>
</evidence>
<name>A0A4C1UZQ6_EUMVA</name>
<evidence type="ECO:0000259" key="8">
    <source>
        <dbReference type="Pfam" id="PF11817"/>
    </source>
</evidence>
<keyword evidence="6" id="KW-0931">ER-Golgi transport</keyword>
<dbReference type="Pfam" id="PF12742">
    <property type="entry name" value="Gryzun-like"/>
    <property type="match status" value="1"/>
</dbReference>
<comment type="similarity">
    <text evidence="3">Belongs to the TRAPPC11 family.</text>
</comment>
<evidence type="ECO:0000256" key="5">
    <source>
        <dbReference type="ARBA" id="ARBA00022448"/>
    </source>
</evidence>
<proteinExistence type="inferred from homology"/>
<gene>
    <name evidence="10" type="primary">TRAPPC11</name>
    <name evidence="10" type="ORF">EVAR_18484_1</name>
</gene>
<protein>
    <recommendedName>
        <fullName evidence="4">Trafficking protein particle complex subunit 11</fullName>
    </recommendedName>
</protein>
<evidence type="ECO:0000256" key="3">
    <source>
        <dbReference type="ARBA" id="ARBA00007051"/>
    </source>
</evidence>
<dbReference type="InterPro" id="IPR021773">
    <property type="entry name" value="TPC11"/>
</dbReference>
<organism evidence="10 11">
    <name type="scientific">Eumeta variegata</name>
    <name type="common">Bagworm moth</name>
    <name type="synonym">Eumeta japonica</name>
    <dbReference type="NCBI Taxonomy" id="151549"/>
    <lineage>
        <taxon>Eukaryota</taxon>
        <taxon>Metazoa</taxon>
        <taxon>Ecdysozoa</taxon>
        <taxon>Arthropoda</taxon>
        <taxon>Hexapoda</taxon>
        <taxon>Insecta</taxon>
        <taxon>Pterygota</taxon>
        <taxon>Neoptera</taxon>
        <taxon>Endopterygota</taxon>
        <taxon>Lepidoptera</taxon>
        <taxon>Glossata</taxon>
        <taxon>Ditrysia</taxon>
        <taxon>Tineoidea</taxon>
        <taxon>Psychidae</taxon>
        <taxon>Oiketicinae</taxon>
        <taxon>Eumeta</taxon>
    </lineage>
</organism>
<dbReference type="EMBL" id="BGZK01000253">
    <property type="protein sequence ID" value="GBP31945.1"/>
    <property type="molecule type" value="Genomic_DNA"/>
</dbReference>
<comment type="function">
    <text evidence="1">Involved in endoplasmic reticulum to Golgi apparatus trafficking at a very early stage.</text>
</comment>
<keyword evidence="5" id="KW-0813">Transport</keyword>
<comment type="caution">
    <text evidence="10">The sequence shown here is derived from an EMBL/GenBank/DDBJ whole genome shotgun (WGS) entry which is preliminary data.</text>
</comment>
<feature type="domain" description="Trafficking protein particle complex subunit 11" evidence="8">
    <location>
        <begin position="266"/>
        <end position="520"/>
    </location>
</feature>
<dbReference type="OrthoDB" id="6278596at2759"/>
<dbReference type="InterPro" id="IPR025876">
    <property type="entry name" value="TRAPPC11_C"/>
</dbReference>
<keyword evidence="11" id="KW-1185">Reference proteome</keyword>
<comment type="subcellular location">
    <subcellularLocation>
        <location evidence="2">Golgi apparatus</location>
        <location evidence="2">cis-Golgi network</location>
    </subcellularLocation>
</comment>
<evidence type="ECO:0000256" key="6">
    <source>
        <dbReference type="ARBA" id="ARBA00022892"/>
    </source>
</evidence>
<dbReference type="STRING" id="151549.A0A4C1UZQ6"/>
<evidence type="ECO:0000256" key="7">
    <source>
        <dbReference type="ARBA" id="ARBA00023034"/>
    </source>
</evidence>
<dbReference type="PANTHER" id="PTHR14374">
    <property type="entry name" value="FOIE GRAS"/>
    <property type="match status" value="1"/>
</dbReference>
<dbReference type="PANTHER" id="PTHR14374:SF0">
    <property type="entry name" value="TRAFFICKING PROTEIN PARTICLE COMPLEX SUBUNIT 11"/>
    <property type="match status" value="1"/>
</dbReference>
<dbReference type="Proteomes" id="UP000299102">
    <property type="component" value="Unassembled WGS sequence"/>
</dbReference>
<dbReference type="GO" id="GO:0016192">
    <property type="term" value="P:vesicle-mediated transport"/>
    <property type="evidence" value="ECO:0007669"/>
    <property type="project" value="UniProtKB-KW"/>
</dbReference>
<dbReference type="GO" id="GO:0005794">
    <property type="term" value="C:Golgi apparatus"/>
    <property type="evidence" value="ECO:0007669"/>
    <property type="project" value="UniProtKB-SubCell"/>
</dbReference>
<evidence type="ECO:0000313" key="10">
    <source>
        <dbReference type="EMBL" id="GBP31945.1"/>
    </source>
</evidence>
<evidence type="ECO:0000256" key="4">
    <source>
        <dbReference type="ARBA" id="ARBA00021520"/>
    </source>
</evidence>
<evidence type="ECO:0000259" key="9">
    <source>
        <dbReference type="Pfam" id="PF12742"/>
    </source>
</evidence>
<feature type="domain" description="Trafficking protein particle complex subunit 11 C-terminal" evidence="9">
    <location>
        <begin position="1022"/>
        <end position="1069"/>
    </location>
</feature>
<dbReference type="Pfam" id="PF11817">
    <property type="entry name" value="Foie-gras_1"/>
    <property type="match status" value="1"/>
</dbReference>
<evidence type="ECO:0000313" key="11">
    <source>
        <dbReference type="Proteomes" id="UP000299102"/>
    </source>
</evidence>
<accession>A0A4C1UZQ6</accession>
<keyword evidence="7" id="KW-0333">Golgi apparatus</keyword>
<dbReference type="AlphaFoldDB" id="A0A4C1UZQ6"/>